<evidence type="ECO:0000313" key="2">
    <source>
        <dbReference type="EMBL" id="CAD6530436.1"/>
    </source>
</evidence>
<dbReference type="RefSeq" id="WP_201642459.1">
    <property type="nucleotide sequence ID" value="NZ_CAJHCP010000005.1"/>
</dbReference>
<accession>A0ABN7HR56</accession>
<organism evidence="2 3">
    <name type="scientific">Paraburkholderia metrosideri</name>
    <dbReference type="NCBI Taxonomy" id="580937"/>
    <lineage>
        <taxon>Bacteria</taxon>
        <taxon>Pseudomonadati</taxon>
        <taxon>Pseudomonadota</taxon>
        <taxon>Betaproteobacteria</taxon>
        <taxon>Burkholderiales</taxon>
        <taxon>Burkholderiaceae</taxon>
        <taxon>Paraburkholderia</taxon>
    </lineage>
</organism>
<gene>
    <name evidence="2" type="ORF">LMG28140_02346</name>
</gene>
<protein>
    <submittedName>
        <fullName evidence="2">Uncharacterized protein</fullName>
    </submittedName>
</protein>
<evidence type="ECO:0000256" key="1">
    <source>
        <dbReference type="SAM" id="MobiDB-lite"/>
    </source>
</evidence>
<sequence length="80" mass="8549">MLPLLPLHALAAQRGDGLRPELKALFERHARLSSGLAATIEPVEHESKFHEANAVADVPVTEPEADGQTAGGSAEMHKMK</sequence>
<reference evidence="2 3" key="1">
    <citation type="submission" date="2020-10" db="EMBL/GenBank/DDBJ databases">
        <authorList>
            <person name="Peeters C."/>
        </authorList>
    </citation>
    <scope>NUCLEOTIDE SEQUENCE [LARGE SCALE GENOMIC DNA]</scope>
    <source>
        <strain evidence="2 3">LMG 28140</strain>
    </source>
</reference>
<dbReference type="EMBL" id="CAJHCP010000005">
    <property type="protein sequence ID" value="CAD6530436.1"/>
    <property type="molecule type" value="Genomic_DNA"/>
</dbReference>
<evidence type="ECO:0000313" key="3">
    <source>
        <dbReference type="Proteomes" id="UP000598032"/>
    </source>
</evidence>
<proteinExistence type="predicted"/>
<dbReference type="Proteomes" id="UP000598032">
    <property type="component" value="Unassembled WGS sequence"/>
</dbReference>
<name>A0ABN7HR56_9BURK</name>
<keyword evidence="3" id="KW-1185">Reference proteome</keyword>
<feature type="region of interest" description="Disordered" evidence="1">
    <location>
        <begin position="58"/>
        <end position="80"/>
    </location>
</feature>
<comment type="caution">
    <text evidence="2">The sequence shown here is derived from an EMBL/GenBank/DDBJ whole genome shotgun (WGS) entry which is preliminary data.</text>
</comment>